<dbReference type="AlphaFoldDB" id="E9EB56"/>
<dbReference type="KEGG" id="maw:19251415"/>
<dbReference type="Pfam" id="PF00857">
    <property type="entry name" value="Isochorismatase"/>
    <property type="match status" value="1"/>
</dbReference>
<dbReference type="SUPFAM" id="SSF52499">
    <property type="entry name" value="Isochorismatase-like hydrolases"/>
    <property type="match status" value="1"/>
</dbReference>
<dbReference type="PANTHER" id="PTHR43540:SF1">
    <property type="entry name" value="ISOCHORISMATASE HYDROLASE"/>
    <property type="match status" value="1"/>
</dbReference>
<dbReference type="eggNOG" id="ENOG502RG9T">
    <property type="taxonomic scope" value="Eukaryota"/>
</dbReference>
<feature type="domain" description="Isochorismatase-like" evidence="3">
    <location>
        <begin position="16"/>
        <end position="198"/>
    </location>
</feature>
<evidence type="ECO:0000313" key="5">
    <source>
        <dbReference type="Proteomes" id="UP000002499"/>
    </source>
</evidence>
<gene>
    <name evidence="4" type="ORF">MAC_07104</name>
</gene>
<evidence type="ECO:0000259" key="3">
    <source>
        <dbReference type="Pfam" id="PF00857"/>
    </source>
</evidence>
<name>E9EB56_METAQ</name>
<keyword evidence="2 4" id="KW-0378">Hydrolase</keyword>
<organism evidence="5">
    <name type="scientific">Metarhizium acridum (strain CQMa 102)</name>
    <dbReference type="NCBI Taxonomy" id="655827"/>
    <lineage>
        <taxon>Eukaryota</taxon>
        <taxon>Fungi</taxon>
        <taxon>Dikarya</taxon>
        <taxon>Ascomycota</taxon>
        <taxon>Pezizomycotina</taxon>
        <taxon>Sordariomycetes</taxon>
        <taxon>Hypocreomycetidae</taxon>
        <taxon>Hypocreales</taxon>
        <taxon>Clavicipitaceae</taxon>
        <taxon>Metarhizium</taxon>
    </lineage>
</organism>
<dbReference type="GO" id="GO:0016787">
    <property type="term" value="F:hydrolase activity"/>
    <property type="evidence" value="ECO:0007669"/>
    <property type="project" value="UniProtKB-KW"/>
</dbReference>
<dbReference type="Gene3D" id="3.40.50.850">
    <property type="entry name" value="Isochorismatase-like"/>
    <property type="match status" value="1"/>
</dbReference>
<proteinExistence type="inferred from homology"/>
<evidence type="ECO:0000256" key="2">
    <source>
        <dbReference type="ARBA" id="ARBA00022801"/>
    </source>
</evidence>
<comment type="similarity">
    <text evidence="1">Belongs to the isochorismatase family.</text>
</comment>
<keyword evidence="5" id="KW-1185">Reference proteome</keyword>
<protein>
    <submittedName>
        <fullName evidence="4">Putative hydrolase protein</fullName>
    </submittedName>
</protein>
<dbReference type="Proteomes" id="UP000002499">
    <property type="component" value="Unassembled WGS sequence"/>
</dbReference>
<dbReference type="OMA" id="TPFPACK"/>
<dbReference type="PANTHER" id="PTHR43540">
    <property type="entry name" value="PEROXYUREIDOACRYLATE/UREIDOACRYLATE AMIDOHYDROLASE-RELATED"/>
    <property type="match status" value="1"/>
</dbReference>
<dbReference type="CDD" id="cd00431">
    <property type="entry name" value="cysteine_hydrolases"/>
    <property type="match status" value="1"/>
</dbReference>
<sequence>MASAPNTAATYPPAKTALLLLDYHNIIVDMIQPLEEKDRVVNTANSLLKTARESSATIVHCVIDMNAQPAETSKMRQRWESTYKPLAVSAPERLGLIAELAPTAKGSSGKEFVVAKMPGCVSAMKTPGFVSSLREKHGVESVVICGLISSGAVLSTAREAADLGFVTTVVEDGCWDYDAGAHSVVMKNILPMTAYTTDLRGGLDLLKGSDR</sequence>
<dbReference type="EMBL" id="GL698537">
    <property type="protein sequence ID" value="EFY86888.1"/>
    <property type="molecule type" value="Genomic_DNA"/>
</dbReference>
<evidence type="ECO:0000256" key="1">
    <source>
        <dbReference type="ARBA" id="ARBA00006336"/>
    </source>
</evidence>
<dbReference type="InParanoid" id="E9EB56"/>
<reference evidence="4 5" key="1">
    <citation type="journal article" date="2011" name="PLoS Genet.">
        <title>Genome sequencing and comparative transcriptomics of the model entomopathogenic fungi Metarhizium anisopliae and M. acridum.</title>
        <authorList>
            <person name="Gao Q."/>
            <person name="Jin K."/>
            <person name="Ying S.H."/>
            <person name="Zhang Y."/>
            <person name="Xiao G."/>
            <person name="Shang Y."/>
            <person name="Duan Z."/>
            <person name="Hu X."/>
            <person name="Xie X.Q."/>
            <person name="Zhou G."/>
            <person name="Peng G."/>
            <person name="Luo Z."/>
            <person name="Huang W."/>
            <person name="Wang B."/>
            <person name="Fang W."/>
            <person name="Wang S."/>
            <person name="Zhong Y."/>
            <person name="Ma L.J."/>
            <person name="St Leger R.J."/>
            <person name="Zhao G.P."/>
            <person name="Pei Y."/>
            <person name="Feng M.G."/>
            <person name="Xia Y."/>
            <person name="Wang C."/>
        </authorList>
    </citation>
    <scope>NUCLEOTIDE SEQUENCE [LARGE SCALE GENOMIC DNA]</scope>
    <source>
        <strain evidence="4 5">CQMa 102</strain>
    </source>
</reference>
<dbReference type="InterPro" id="IPR000868">
    <property type="entry name" value="Isochorismatase-like_dom"/>
</dbReference>
<dbReference type="OrthoDB" id="1739143at2759"/>
<dbReference type="GeneID" id="19251415"/>
<accession>E9EB56</accession>
<dbReference type="HOGENOM" id="CLU_068979_4_0_1"/>
<dbReference type="InterPro" id="IPR036380">
    <property type="entry name" value="Isochorismatase-like_sf"/>
</dbReference>
<evidence type="ECO:0000313" key="4">
    <source>
        <dbReference type="EMBL" id="EFY86888.1"/>
    </source>
</evidence>
<dbReference type="InterPro" id="IPR050272">
    <property type="entry name" value="Isochorismatase-like_hydrls"/>
</dbReference>